<evidence type="ECO:0000256" key="10">
    <source>
        <dbReference type="ARBA" id="ARBA00022842"/>
    </source>
</evidence>
<gene>
    <name evidence="13" type="ORF">D7318_25395</name>
    <name evidence="12" type="ORF">D7319_26030</name>
</gene>
<evidence type="ECO:0000256" key="2">
    <source>
        <dbReference type="ARBA" id="ARBA00001946"/>
    </source>
</evidence>
<dbReference type="InterPro" id="IPR023214">
    <property type="entry name" value="HAD_sf"/>
</dbReference>
<accession>A0A3A9VWV6</accession>
<evidence type="ECO:0000256" key="7">
    <source>
        <dbReference type="ARBA" id="ARBA00012491"/>
    </source>
</evidence>
<dbReference type="CDD" id="cd02513">
    <property type="entry name" value="CMP-NeuAc_Synthase"/>
    <property type="match status" value="1"/>
</dbReference>
<dbReference type="PANTHER" id="PTHR21485:SF3">
    <property type="entry name" value="N-ACYLNEURAMINATE CYTIDYLYLTRANSFERASE"/>
    <property type="match status" value="1"/>
</dbReference>
<protein>
    <recommendedName>
        <fullName evidence="7">N-acylneuraminate cytidylyltransferase</fullName>
        <ecNumber evidence="7">2.7.7.43</ecNumber>
    </recommendedName>
</protein>
<proteinExistence type="inferred from homology"/>
<comment type="subunit">
    <text evidence="6">Homotetramer.</text>
</comment>
<dbReference type="RefSeq" id="WP_120699531.1">
    <property type="nucleotide sequence ID" value="NZ_RBDX01000028.1"/>
</dbReference>
<dbReference type="GO" id="GO:0046872">
    <property type="term" value="F:metal ion binding"/>
    <property type="evidence" value="ECO:0007669"/>
    <property type="project" value="UniProtKB-KW"/>
</dbReference>
<dbReference type="EMBL" id="RBDY01000026">
    <property type="protein sequence ID" value="RKN16763.1"/>
    <property type="molecule type" value="Genomic_DNA"/>
</dbReference>
<comment type="caution">
    <text evidence="12">The sequence shown here is derived from an EMBL/GenBank/DDBJ whole genome shotgun (WGS) entry which is preliminary data.</text>
</comment>
<dbReference type="SUPFAM" id="SSF53448">
    <property type="entry name" value="Nucleotide-diphospho-sugar transferases"/>
    <property type="match status" value="1"/>
</dbReference>
<dbReference type="Proteomes" id="UP000275024">
    <property type="component" value="Unassembled WGS sequence"/>
</dbReference>
<dbReference type="Proteomes" id="UP000268652">
    <property type="component" value="Unassembled WGS sequence"/>
</dbReference>
<reference evidence="14 15" key="1">
    <citation type="submission" date="2018-09" db="EMBL/GenBank/DDBJ databases">
        <title>Streptomyces sp. nov. DS1-2, an endophytic actinomycete isolated from roots of Dendrobium scabrilingue.</title>
        <authorList>
            <person name="Kuncharoen N."/>
            <person name="Kudo T."/>
            <person name="Ohkuma M."/>
            <person name="Yuki M."/>
            <person name="Tanasupawat S."/>
        </authorList>
    </citation>
    <scope>NUCLEOTIDE SEQUENCE [LARGE SCALE GENOMIC DNA]</scope>
    <source>
        <strain evidence="12 15">AZ1-7</strain>
        <strain evidence="13 14">DS1-2</strain>
    </source>
</reference>
<dbReference type="AlphaFoldDB" id="A0A3A9VWV6"/>
<keyword evidence="9" id="KW-0378">Hydrolase</keyword>
<dbReference type="SFLD" id="SFLDG01138">
    <property type="entry name" value="C1.6.2:_Deoxy-d-mannose-octulo"/>
    <property type="match status" value="1"/>
</dbReference>
<evidence type="ECO:0000256" key="6">
    <source>
        <dbReference type="ARBA" id="ARBA00011881"/>
    </source>
</evidence>
<dbReference type="Pfam" id="PF02348">
    <property type="entry name" value="CTP_transf_3"/>
    <property type="match status" value="1"/>
</dbReference>
<comment type="cofactor">
    <cofactor evidence="2">
        <name>Mg(2+)</name>
        <dbReference type="ChEBI" id="CHEBI:18420"/>
    </cofactor>
</comment>
<dbReference type="OrthoDB" id="9805604at2"/>
<dbReference type="GO" id="GO:0006054">
    <property type="term" value="P:N-acetylneuraminate metabolic process"/>
    <property type="evidence" value="ECO:0007669"/>
    <property type="project" value="UniProtKB-UniPathway"/>
</dbReference>
<keyword evidence="12" id="KW-0548">Nucleotidyltransferase</keyword>
<feature type="region of interest" description="Disordered" evidence="11">
    <location>
        <begin position="150"/>
        <end position="174"/>
    </location>
</feature>
<evidence type="ECO:0000256" key="8">
    <source>
        <dbReference type="ARBA" id="ARBA00022723"/>
    </source>
</evidence>
<name>A0A3A9VWV6_9ACTN</name>
<comment type="pathway">
    <text evidence="3">Amino-sugar metabolism; N-acetylneuraminate metabolism.</text>
</comment>
<evidence type="ECO:0000313" key="13">
    <source>
        <dbReference type="EMBL" id="RKN16763.1"/>
    </source>
</evidence>
<dbReference type="InterPro" id="IPR003329">
    <property type="entry name" value="Cytidylyl_trans"/>
</dbReference>
<dbReference type="EC" id="2.7.7.43" evidence="7"/>
<dbReference type="SFLD" id="SFLDS00003">
    <property type="entry name" value="Haloacid_Dehalogenase"/>
    <property type="match status" value="1"/>
</dbReference>
<dbReference type="CDD" id="cd01630">
    <property type="entry name" value="HAD_KDO-like"/>
    <property type="match status" value="1"/>
</dbReference>
<keyword evidence="8" id="KW-0479">Metal-binding</keyword>
<keyword evidence="12" id="KW-0808">Transferase</keyword>
<organism evidence="12 15">
    <name type="scientific">Streptomyces radicis</name>
    <dbReference type="NCBI Taxonomy" id="1750517"/>
    <lineage>
        <taxon>Bacteria</taxon>
        <taxon>Bacillati</taxon>
        <taxon>Actinomycetota</taxon>
        <taxon>Actinomycetes</taxon>
        <taxon>Kitasatosporales</taxon>
        <taxon>Streptomycetaceae</taxon>
        <taxon>Streptomyces</taxon>
    </lineage>
</organism>
<dbReference type="InterPro" id="IPR010023">
    <property type="entry name" value="KdsC_fam"/>
</dbReference>
<feature type="compositionally biased region" description="Basic and acidic residues" evidence="11">
    <location>
        <begin position="161"/>
        <end position="174"/>
    </location>
</feature>
<dbReference type="GO" id="GO:0008781">
    <property type="term" value="F:N-acylneuraminate cytidylyltransferase activity"/>
    <property type="evidence" value="ECO:0007669"/>
    <property type="project" value="UniProtKB-EC"/>
</dbReference>
<dbReference type="InterPro" id="IPR036412">
    <property type="entry name" value="HAD-like_sf"/>
</dbReference>
<dbReference type="PANTHER" id="PTHR21485">
    <property type="entry name" value="HAD SUPERFAMILY MEMBERS CMAS AND KDSC"/>
    <property type="match status" value="1"/>
</dbReference>
<dbReference type="SUPFAM" id="SSF56784">
    <property type="entry name" value="HAD-like"/>
    <property type="match status" value="1"/>
</dbReference>
<evidence type="ECO:0000256" key="9">
    <source>
        <dbReference type="ARBA" id="ARBA00022801"/>
    </source>
</evidence>
<comment type="similarity">
    <text evidence="4">Belongs to the KdsC family.</text>
</comment>
<comment type="catalytic activity">
    <reaction evidence="1">
        <text>an N-acylneuraminate + CTP = a CMP-N-acyl-beta-neuraminate + diphosphate</text>
        <dbReference type="Rhea" id="RHEA:11344"/>
        <dbReference type="ChEBI" id="CHEBI:33019"/>
        <dbReference type="ChEBI" id="CHEBI:37563"/>
        <dbReference type="ChEBI" id="CHEBI:60073"/>
        <dbReference type="ChEBI" id="CHEBI:68671"/>
        <dbReference type="EC" id="2.7.7.43"/>
    </reaction>
</comment>
<dbReference type="Pfam" id="PF08282">
    <property type="entry name" value="Hydrolase_3"/>
    <property type="match status" value="1"/>
</dbReference>
<evidence type="ECO:0000256" key="4">
    <source>
        <dbReference type="ARBA" id="ARBA00005893"/>
    </source>
</evidence>
<dbReference type="SFLD" id="SFLDG01136">
    <property type="entry name" value="C1.6:_Phosphoserine_Phosphatas"/>
    <property type="match status" value="1"/>
</dbReference>
<evidence type="ECO:0000313" key="12">
    <source>
        <dbReference type="EMBL" id="RKN05230.1"/>
    </source>
</evidence>
<evidence type="ECO:0000313" key="14">
    <source>
        <dbReference type="Proteomes" id="UP000268652"/>
    </source>
</evidence>
<dbReference type="GO" id="GO:0016788">
    <property type="term" value="F:hydrolase activity, acting on ester bonds"/>
    <property type="evidence" value="ECO:0007669"/>
    <property type="project" value="InterPro"/>
</dbReference>
<dbReference type="InterPro" id="IPR029044">
    <property type="entry name" value="Nucleotide-diphossugar_trans"/>
</dbReference>
<dbReference type="Gene3D" id="3.40.50.1000">
    <property type="entry name" value="HAD superfamily/HAD-like"/>
    <property type="match status" value="1"/>
</dbReference>
<keyword evidence="14" id="KW-1185">Reference proteome</keyword>
<sequence>MSTVLAVIPARGGSKGVPGKNLAPVGDAPLVHRAVRECRAARLLTSVVVSTDDPGIAAAAHAAGAEVIERPSEISGDTATSEAAVLHAMGVYEERHGVTVDVVLLVQCTSPFLTGEEIDGVSAAVLDGADSALTVAPFHGYVWRDGDGEADASSSGGYGVNHDKSFRPRRQDRPQDLLETGAAYAMRADGFREKKHRFFGRTELVRTDPERVLEIDDPHDLARARALAPLLDGGPTGLTSWPLPDYLPTRADIDAVVLDFDGTQTDDRVLVDSEGRELVAVHRGDGLGIAALRRAGLPLLILSTEQNPVVAARARKLRIPVLHGIDRKDLALKQWCEEQGIAPERVLYAGNDVNDLPCFDLVGWPVAVASAHDIVRGAARAVTSAPGGAGAIREIASWILGKELTAS</sequence>
<evidence type="ECO:0000256" key="1">
    <source>
        <dbReference type="ARBA" id="ARBA00001862"/>
    </source>
</evidence>
<dbReference type="EMBL" id="RBDX01000028">
    <property type="protein sequence ID" value="RKN05230.1"/>
    <property type="molecule type" value="Genomic_DNA"/>
</dbReference>
<dbReference type="UniPathway" id="UPA00628"/>
<dbReference type="Gene3D" id="3.90.550.10">
    <property type="entry name" value="Spore Coat Polysaccharide Biosynthesis Protein SpsA, Chain A"/>
    <property type="match status" value="1"/>
</dbReference>
<dbReference type="InterPro" id="IPR050793">
    <property type="entry name" value="CMP-NeuNAc_synthase"/>
</dbReference>
<keyword evidence="10" id="KW-0460">Magnesium</keyword>
<evidence type="ECO:0000256" key="5">
    <source>
        <dbReference type="ARBA" id="ARBA00010726"/>
    </source>
</evidence>
<evidence type="ECO:0000256" key="11">
    <source>
        <dbReference type="SAM" id="MobiDB-lite"/>
    </source>
</evidence>
<evidence type="ECO:0000313" key="15">
    <source>
        <dbReference type="Proteomes" id="UP000275024"/>
    </source>
</evidence>
<comment type="similarity">
    <text evidence="5">Belongs to the CMP-NeuNAc synthase family.</text>
</comment>
<evidence type="ECO:0000256" key="3">
    <source>
        <dbReference type="ARBA" id="ARBA00005141"/>
    </source>
</evidence>